<gene>
    <name evidence="4" type="ORF">C483_01154</name>
</gene>
<evidence type="ECO:0000256" key="1">
    <source>
        <dbReference type="ARBA" id="ARBA00022723"/>
    </source>
</evidence>
<dbReference type="PROSITE" id="PS51819">
    <property type="entry name" value="VOC"/>
    <property type="match status" value="1"/>
</dbReference>
<dbReference type="PATRIC" id="fig|1227493.4.peg.213"/>
<comment type="caution">
    <text evidence="4">The sequence shown here is derived from an EMBL/GenBank/DDBJ whole genome shotgun (WGS) entry which is preliminary data.</text>
</comment>
<accession>M0AAC4</accession>
<evidence type="ECO:0000313" key="5">
    <source>
        <dbReference type="Proteomes" id="UP000011519"/>
    </source>
</evidence>
<dbReference type="STRING" id="1227493.C483_01154"/>
<keyword evidence="4" id="KW-0223">Dioxygenase</keyword>
<protein>
    <submittedName>
        <fullName evidence="4">Glyoxalase/bleomycin resistance protein/dioxygenase</fullName>
    </submittedName>
</protein>
<keyword evidence="4" id="KW-0560">Oxidoreductase</keyword>
<dbReference type="EMBL" id="AOIM01000007">
    <property type="protein sequence ID" value="ELY95710.1"/>
    <property type="molecule type" value="Genomic_DNA"/>
</dbReference>
<evidence type="ECO:0000259" key="3">
    <source>
        <dbReference type="PROSITE" id="PS51819"/>
    </source>
</evidence>
<dbReference type="InterPro" id="IPR029068">
    <property type="entry name" value="Glyas_Bleomycin-R_OHBP_Dase"/>
</dbReference>
<reference evidence="4 5" key="1">
    <citation type="journal article" date="2014" name="PLoS Genet.">
        <title>Phylogenetically driven sequencing of extremely halophilic archaea reveals strategies for static and dynamic osmo-response.</title>
        <authorList>
            <person name="Becker E.A."/>
            <person name="Seitzer P.M."/>
            <person name="Tritt A."/>
            <person name="Larsen D."/>
            <person name="Krusor M."/>
            <person name="Yao A.I."/>
            <person name="Wu D."/>
            <person name="Madern D."/>
            <person name="Eisen J.A."/>
            <person name="Darling A.E."/>
            <person name="Facciotti M.T."/>
        </authorList>
    </citation>
    <scope>NUCLEOTIDE SEQUENCE [LARGE SCALE GENOMIC DNA]</scope>
    <source>
        <strain evidence="4 5">JCM 10989</strain>
    </source>
</reference>
<dbReference type="InterPro" id="IPR051785">
    <property type="entry name" value="MMCE/EMCE_epimerase"/>
</dbReference>
<name>M0AAC4_9EURY</name>
<dbReference type="GO" id="GO:0046491">
    <property type="term" value="P:L-methylmalonyl-CoA metabolic process"/>
    <property type="evidence" value="ECO:0007669"/>
    <property type="project" value="TreeGrafter"/>
</dbReference>
<dbReference type="GO" id="GO:0046872">
    <property type="term" value="F:metal ion binding"/>
    <property type="evidence" value="ECO:0007669"/>
    <property type="project" value="UniProtKB-KW"/>
</dbReference>
<dbReference type="Pfam" id="PF00903">
    <property type="entry name" value="Glyoxalase"/>
    <property type="match status" value="1"/>
</dbReference>
<dbReference type="PANTHER" id="PTHR43048:SF3">
    <property type="entry name" value="METHYLMALONYL-COA EPIMERASE, MITOCHONDRIAL"/>
    <property type="match status" value="1"/>
</dbReference>
<dbReference type="Gene3D" id="3.10.180.10">
    <property type="entry name" value="2,3-Dihydroxybiphenyl 1,2-Dioxygenase, domain 1"/>
    <property type="match status" value="1"/>
</dbReference>
<dbReference type="InterPro" id="IPR037523">
    <property type="entry name" value="VOC_core"/>
</dbReference>
<organism evidence="4 5">
    <name type="scientific">Natrialba hulunbeirensis JCM 10989</name>
    <dbReference type="NCBI Taxonomy" id="1227493"/>
    <lineage>
        <taxon>Archaea</taxon>
        <taxon>Methanobacteriati</taxon>
        <taxon>Methanobacteriota</taxon>
        <taxon>Stenosarchaea group</taxon>
        <taxon>Halobacteria</taxon>
        <taxon>Halobacteriales</taxon>
        <taxon>Natrialbaceae</taxon>
        <taxon>Natrialba</taxon>
    </lineage>
</organism>
<keyword evidence="5" id="KW-1185">Reference proteome</keyword>
<dbReference type="InterPro" id="IPR004360">
    <property type="entry name" value="Glyas_Fos-R_dOase_dom"/>
</dbReference>
<keyword evidence="1" id="KW-0479">Metal-binding</keyword>
<sequence>MPGPSPSSSSPSTPADAPSSQPETHHVGITVDDLDTVLPFYRDVLGLSVVDEFSVAGDELAAAIDVADASGTFVHLEGEHGHGSRIELVSFDPAARDAPAAGLNQPGATHIGLQVDDLDSFYATLDDEVTTLSEPRTTESGTTILFLRDPEGNLVEVLES</sequence>
<dbReference type="AlphaFoldDB" id="M0AAC4"/>
<evidence type="ECO:0000256" key="2">
    <source>
        <dbReference type="SAM" id="MobiDB-lite"/>
    </source>
</evidence>
<dbReference type="GO" id="GO:0004493">
    <property type="term" value="F:methylmalonyl-CoA epimerase activity"/>
    <property type="evidence" value="ECO:0007669"/>
    <property type="project" value="TreeGrafter"/>
</dbReference>
<dbReference type="OrthoDB" id="6111at2157"/>
<dbReference type="Proteomes" id="UP000011519">
    <property type="component" value="Unassembled WGS sequence"/>
</dbReference>
<dbReference type="GO" id="GO:0051213">
    <property type="term" value="F:dioxygenase activity"/>
    <property type="evidence" value="ECO:0007669"/>
    <property type="project" value="UniProtKB-KW"/>
</dbReference>
<feature type="region of interest" description="Disordered" evidence="2">
    <location>
        <begin position="1"/>
        <end position="25"/>
    </location>
</feature>
<dbReference type="SUPFAM" id="SSF54593">
    <property type="entry name" value="Glyoxalase/Bleomycin resistance protein/Dihydroxybiphenyl dioxygenase"/>
    <property type="match status" value="1"/>
</dbReference>
<evidence type="ECO:0000313" key="4">
    <source>
        <dbReference type="EMBL" id="ELY95710.1"/>
    </source>
</evidence>
<feature type="domain" description="VOC" evidence="3">
    <location>
        <begin position="23"/>
        <end position="160"/>
    </location>
</feature>
<feature type="compositionally biased region" description="Low complexity" evidence="2">
    <location>
        <begin position="1"/>
        <end position="22"/>
    </location>
</feature>
<proteinExistence type="predicted"/>
<dbReference type="RefSeq" id="WP_006651507.1">
    <property type="nucleotide sequence ID" value="NZ_AOIM01000007.1"/>
</dbReference>
<dbReference type="PANTHER" id="PTHR43048">
    <property type="entry name" value="METHYLMALONYL-COA EPIMERASE"/>
    <property type="match status" value="1"/>
</dbReference>